<sequence length="126" mass="14636">MHSLQLAGNTVFTFRSLKRKRVQRLQRQIFIKTCRLPINNRALDQSWLNGDLGSQYKALLHSHFSAMLYTACRTVYDVLDQISLQGSFGEYTTIFLRGYSSKHKQSISPQLELIQNVWLWNAADEI</sequence>
<reference evidence="2 3" key="2">
    <citation type="submission" date="2024-07" db="EMBL/GenBank/DDBJ databases">
        <authorList>
            <person name="Akdeniz Z."/>
        </authorList>
    </citation>
    <scope>NUCLEOTIDE SEQUENCE [LARGE SCALE GENOMIC DNA]</scope>
</reference>
<dbReference type="EMBL" id="CAXDID020000321">
    <property type="protein sequence ID" value="CAL6076789.1"/>
    <property type="molecule type" value="Genomic_DNA"/>
</dbReference>
<reference evidence="1" key="1">
    <citation type="submission" date="2023-06" db="EMBL/GenBank/DDBJ databases">
        <authorList>
            <person name="Kurt Z."/>
        </authorList>
    </citation>
    <scope>NUCLEOTIDE SEQUENCE</scope>
</reference>
<protein>
    <submittedName>
        <fullName evidence="2">Hypothetical_protein</fullName>
    </submittedName>
</protein>
<name>A0AA86TG82_9EUKA</name>
<gene>
    <name evidence="1" type="ORF">HINF_LOCUS48</name>
    <name evidence="2" type="ORF">HINF_LOCUS57858</name>
</gene>
<evidence type="ECO:0000313" key="3">
    <source>
        <dbReference type="Proteomes" id="UP001642409"/>
    </source>
</evidence>
<dbReference type="Proteomes" id="UP001642409">
    <property type="component" value="Unassembled WGS sequence"/>
</dbReference>
<keyword evidence="3" id="KW-1185">Reference proteome</keyword>
<evidence type="ECO:0000313" key="1">
    <source>
        <dbReference type="EMBL" id="CAI9912403.1"/>
    </source>
</evidence>
<comment type="caution">
    <text evidence="1">The sequence shown here is derived from an EMBL/GenBank/DDBJ whole genome shotgun (WGS) entry which is preliminary data.</text>
</comment>
<proteinExistence type="predicted"/>
<dbReference type="EMBL" id="CATOUU010000001">
    <property type="protein sequence ID" value="CAI9912403.1"/>
    <property type="molecule type" value="Genomic_DNA"/>
</dbReference>
<organism evidence="1">
    <name type="scientific">Hexamita inflata</name>
    <dbReference type="NCBI Taxonomy" id="28002"/>
    <lineage>
        <taxon>Eukaryota</taxon>
        <taxon>Metamonada</taxon>
        <taxon>Diplomonadida</taxon>
        <taxon>Hexamitidae</taxon>
        <taxon>Hexamitinae</taxon>
        <taxon>Hexamita</taxon>
    </lineage>
</organism>
<dbReference type="AlphaFoldDB" id="A0AA86TG82"/>
<evidence type="ECO:0000313" key="2">
    <source>
        <dbReference type="EMBL" id="CAL6076789.1"/>
    </source>
</evidence>
<accession>A0AA86TG82</accession>